<sequence>MPKVTPIHYKKLVKVFEYLNFHFDRQEGDHLIYVKNGIKRPVVIPMYDDVPVFIIKNDIKLAGVSRSEYMKILAKI</sequence>
<proteinExistence type="inferred from homology"/>
<dbReference type="GO" id="GO:0003729">
    <property type="term" value="F:mRNA binding"/>
    <property type="evidence" value="ECO:0007669"/>
    <property type="project" value="InterPro"/>
</dbReference>
<dbReference type="InterPro" id="IPR012933">
    <property type="entry name" value="HicA_mRNA_interferase"/>
</dbReference>
<gene>
    <name evidence="8" type="ORF">A3D42_02090</name>
</gene>
<name>A0A1F6W5Z9_9BACT</name>
<keyword evidence="6" id="KW-0694">RNA-binding</keyword>
<evidence type="ECO:0008006" key="10">
    <source>
        <dbReference type="Google" id="ProtNLM"/>
    </source>
</evidence>
<dbReference type="Proteomes" id="UP000177777">
    <property type="component" value="Unassembled WGS sequence"/>
</dbReference>
<organism evidence="8 9">
    <name type="scientific">Candidatus Nomurabacteria bacterium RIFCSPHIGHO2_02_FULL_41_18</name>
    <dbReference type="NCBI Taxonomy" id="1801754"/>
    <lineage>
        <taxon>Bacteria</taxon>
        <taxon>Candidatus Nomuraibacteriota</taxon>
    </lineage>
</organism>
<evidence type="ECO:0000256" key="4">
    <source>
        <dbReference type="ARBA" id="ARBA00022759"/>
    </source>
</evidence>
<evidence type="ECO:0000313" key="9">
    <source>
        <dbReference type="Proteomes" id="UP000177777"/>
    </source>
</evidence>
<keyword evidence="4" id="KW-0255">Endonuclease</keyword>
<evidence type="ECO:0000256" key="1">
    <source>
        <dbReference type="ARBA" id="ARBA00006620"/>
    </source>
</evidence>
<dbReference type="STRING" id="1801754.A3D42_02090"/>
<dbReference type="EMBL" id="MFUE01000015">
    <property type="protein sequence ID" value="OGI77321.1"/>
    <property type="molecule type" value="Genomic_DNA"/>
</dbReference>
<keyword evidence="7" id="KW-0346">Stress response</keyword>
<evidence type="ECO:0000313" key="8">
    <source>
        <dbReference type="EMBL" id="OGI77321.1"/>
    </source>
</evidence>
<dbReference type="GO" id="GO:0004519">
    <property type="term" value="F:endonuclease activity"/>
    <property type="evidence" value="ECO:0007669"/>
    <property type="project" value="UniProtKB-KW"/>
</dbReference>
<dbReference type="Gene3D" id="3.30.920.30">
    <property type="entry name" value="Hypothetical protein"/>
    <property type="match status" value="1"/>
</dbReference>
<evidence type="ECO:0000256" key="7">
    <source>
        <dbReference type="ARBA" id="ARBA00023016"/>
    </source>
</evidence>
<evidence type="ECO:0000256" key="5">
    <source>
        <dbReference type="ARBA" id="ARBA00022801"/>
    </source>
</evidence>
<dbReference type="SUPFAM" id="SSF54786">
    <property type="entry name" value="YcfA/nrd intein domain"/>
    <property type="match status" value="1"/>
</dbReference>
<evidence type="ECO:0000256" key="6">
    <source>
        <dbReference type="ARBA" id="ARBA00022884"/>
    </source>
</evidence>
<evidence type="ECO:0000256" key="3">
    <source>
        <dbReference type="ARBA" id="ARBA00022722"/>
    </source>
</evidence>
<comment type="similarity">
    <text evidence="1">Belongs to the HicA mRNA interferase family.</text>
</comment>
<keyword evidence="2" id="KW-1277">Toxin-antitoxin system</keyword>
<protein>
    <recommendedName>
        <fullName evidence="10">Addiction module toxin, HicA family</fullName>
    </recommendedName>
</protein>
<dbReference type="Pfam" id="PF07927">
    <property type="entry name" value="HicA_toxin"/>
    <property type="match status" value="1"/>
</dbReference>
<keyword evidence="5" id="KW-0378">Hydrolase</keyword>
<comment type="caution">
    <text evidence="8">The sequence shown here is derived from an EMBL/GenBank/DDBJ whole genome shotgun (WGS) entry which is preliminary data.</text>
</comment>
<dbReference type="GO" id="GO:0016787">
    <property type="term" value="F:hydrolase activity"/>
    <property type="evidence" value="ECO:0007669"/>
    <property type="project" value="UniProtKB-KW"/>
</dbReference>
<dbReference type="AlphaFoldDB" id="A0A1F6W5Z9"/>
<keyword evidence="3" id="KW-0540">Nuclease</keyword>
<evidence type="ECO:0000256" key="2">
    <source>
        <dbReference type="ARBA" id="ARBA00022649"/>
    </source>
</evidence>
<accession>A0A1F6W5Z9</accession>
<dbReference type="InterPro" id="IPR038570">
    <property type="entry name" value="HicA_sf"/>
</dbReference>
<reference evidence="8 9" key="1">
    <citation type="journal article" date="2016" name="Nat. Commun.">
        <title>Thousands of microbial genomes shed light on interconnected biogeochemical processes in an aquifer system.</title>
        <authorList>
            <person name="Anantharaman K."/>
            <person name="Brown C.T."/>
            <person name="Hug L.A."/>
            <person name="Sharon I."/>
            <person name="Castelle C.J."/>
            <person name="Probst A.J."/>
            <person name="Thomas B.C."/>
            <person name="Singh A."/>
            <person name="Wilkins M.J."/>
            <person name="Karaoz U."/>
            <person name="Brodie E.L."/>
            <person name="Williams K.H."/>
            <person name="Hubbard S.S."/>
            <person name="Banfield J.F."/>
        </authorList>
    </citation>
    <scope>NUCLEOTIDE SEQUENCE [LARGE SCALE GENOMIC DNA]</scope>
</reference>